<dbReference type="Proteomes" id="UP000437709">
    <property type="component" value="Unassembled WGS sequence"/>
</dbReference>
<dbReference type="InterPro" id="IPR025447">
    <property type="entry name" value="DUF4192"/>
</dbReference>
<keyword evidence="3" id="KW-1185">Reference proteome</keyword>
<protein>
    <submittedName>
        <fullName evidence="2">DUF4192 family protein</fullName>
    </submittedName>
</protein>
<evidence type="ECO:0000313" key="2">
    <source>
        <dbReference type="EMBL" id="MPV37676.1"/>
    </source>
</evidence>
<dbReference type="Pfam" id="PF13830">
    <property type="entry name" value="DUF4192"/>
    <property type="match status" value="1"/>
</dbReference>
<comment type="caution">
    <text evidence="2">The sequence shown here is derived from an EMBL/GenBank/DDBJ whole genome shotgun (WGS) entry which is preliminary data.</text>
</comment>
<dbReference type="OrthoDB" id="4954868at2"/>
<proteinExistence type="predicted"/>
<gene>
    <name evidence="2" type="ORF">GB881_11610</name>
</gene>
<sequence length="431" mass="44840">MGRPYDGGPSPSGPCRRASVHRVLNAGSCTGRPPHPARTRLDGPMTTTPVIRLKEPRDLLAVVPYRLGFHPTDSVVVIATHRTARGTTELGLTARMDLADLAHAGHGRAAAEHLAHHLRTQAPHGVLAVLYTDVEGRARHGNGRLARAAAHLADALEHEIEPWVVGADGWGHLEPCACCPPGGHPLTDLTSSAAAAGMVVEGMTAAPRREDLAVVRLAPGSRTTSARRAARKERLRRREVGKVCGGAPLVRGAAFGAPGATPAEDQRPLLGWRADGADLWDEAVRTVGDGGTPPAGTLGRLLAFLEDRIVRDAVVAATMAGVEDATARFLDPELIGTTFDCPFLPRAEVLHRTIALAATVAAHSPPGEGAPALGLLAFVAWWGNDGARADVVAGQALAEEPGHRLAELVVGALDAGMPPMWAGAPGGTLAS</sequence>
<accession>A0A6N7ENF8</accession>
<feature type="region of interest" description="Disordered" evidence="1">
    <location>
        <begin position="26"/>
        <end position="45"/>
    </location>
</feature>
<dbReference type="EMBL" id="WHPC01000045">
    <property type="protein sequence ID" value="MPV37676.1"/>
    <property type="molecule type" value="Genomic_DNA"/>
</dbReference>
<evidence type="ECO:0000256" key="1">
    <source>
        <dbReference type="SAM" id="MobiDB-lite"/>
    </source>
</evidence>
<reference evidence="2 3" key="1">
    <citation type="submission" date="2019-10" db="EMBL/GenBank/DDBJ databases">
        <title>Georgenia wutianyii sp. nov. and Georgenia yuyongxinii sp. nov. isolated from plateau pika (Ochotona curzoniae) in the Qinghai-Tibet plateau of China.</title>
        <authorList>
            <person name="Tian Z."/>
        </authorList>
    </citation>
    <scope>NUCLEOTIDE SEQUENCE [LARGE SCALE GENOMIC DNA]</scope>
    <source>
        <strain evidence="2 3">JCM 19765</strain>
    </source>
</reference>
<name>A0A6N7ENF8_9MICO</name>
<organism evidence="2 3">
    <name type="scientific">Georgenia subflava</name>
    <dbReference type="NCBI Taxonomy" id="1622177"/>
    <lineage>
        <taxon>Bacteria</taxon>
        <taxon>Bacillati</taxon>
        <taxon>Actinomycetota</taxon>
        <taxon>Actinomycetes</taxon>
        <taxon>Micrococcales</taxon>
        <taxon>Bogoriellaceae</taxon>
        <taxon>Georgenia</taxon>
    </lineage>
</organism>
<evidence type="ECO:0000313" key="3">
    <source>
        <dbReference type="Proteomes" id="UP000437709"/>
    </source>
</evidence>
<dbReference type="AlphaFoldDB" id="A0A6N7ENF8"/>